<dbReference type="InterPro" id="IPR018511">
    <property type="entry name" value="Hemolysin-typ_Ca-bd_CS"/>
</dbReference>
<name>A0A940MTA6_9RHOB</name>
<evidence type="ECO:0000313" key="4">
    <source>
        <dbReference type="Proteomes" id="UP000675940"/>
    </source>
</evidence>
<dbReference type="AlphaFoldDB" id="A0A940MTA6"/>
<dbReference type="GO" id="GO:0005509">
    <property type="term" value="F:calcium ion binding"/>
    <property type="evidence" value="ECO:0007669"/>
    <property type="project" value="InterPro"/>
</dbReference>
<organism evidence="3 4">
    <name type="scientific">Sagittula salina</name>
    <dbReference type="NCBI Taxonomy" id="2820268"/>
    <lineage>
        <taxon>Bacteria</taxon>
        <taxon>Pseudomonadati</taxon>
        <taxon>Pseudomonadota</taxon>
        <taxon>Alphaproteobacteria</taxon>
        <taxon>Rhodobacterales</taxon>
        <taxon>Roseobacteraceae</taxon>
        <taxon>Sagittula</taxon>
    </lineage>
</organism>
<comment type="subcellular location">
    <subcellularLocation>
        <location evidence="1">Secreted</location>
    </subcellularLocation>
</comment>
<evidence type="ECO:0000313" key="3">
    <source>
        <dbReference type="EMBL" id="MBP0483597.1"/>
    </source>
</evidence>
<dbReference type="PRINTS" id="PR00313">
    <property type="entry name" value="CABNDNGRPT"/>
</dbReference>
<keyword evidence="2" id="KW-0964">Secreted</keyword>
<dbReference type="InterPro" id="IPR001343">
    <property type="entry name" value="Hemolysn_Ca-bd"/>
</dbReference>
<dbReference type="InterPro" id="IPR011049">
    <property type="entry name" value="Serralysin-like_metalloprot_C"/>
</dbReference>
<dbReference type="SUPFAM" id="SSF51120">
    <property type="entry name" value="beta-Roll"/>
    <property type="match status" value="3"/>
</dbReference>
<dbReference type="GO" id="GO:0005576">
    <property type="term" value="C:extracellular region"/>
    <property type="evidence" value="ECO:0007669"/>
    <property type="project" value="UniProtKB-SubCell"/>
</dbReference>
<proteinExistence type="predicted"/>
<evidence type="ECO:0000256" key="2">
    <source>
        <dbReference type="ARBA" id="ARBA00022525"/>
    </source>
</evidence>
<dbReference type="PANTHER" id="PTHR38340">
    <property type="entry name" value="S-LAYER PROTEIN"/>
    <property type="match status" value="1"/>
</dbReference>
<dbReference type="EMBL" id="JAGISH010000007">
    <property type="protein sequence ID" value="MBP0483597.1"/>
    <property type="molecule type" value="Genomic_DNA"/>
</dbReference>
<reference evidence="3" key="1">
    <citation type="submission" date="2021-03" db="EMBL/GenBank/DDBJ databases">
        <title>Sagittula salina sp. nov. strain M10.9X isolated from the marine waste.</title>
        <authorList>
            <person name="Satari L."/>
            <person name="Molina-Menor E."/>
            <person name="Vidal-Verdu A."/>
            <person name="Pascual J."/>
            <person name="Pereto J."/>
            <person name="Porcar M."/>
        </authorList>
    </citation>
    <scope>NUCLEOTIDE SEQUENCE</scope>
    <source>
        <strain evidence="3">M10.9X</strain>
    </source>
</reference>
<dbReference type="InterPro" id="IPR050557">
    <property type="entry name" value="RTX_toxin/Mannuronan_C5-epim"/>
</dbReference>
<dbReference type="PANTHER" id="PTHR38340:SF1">
    <property type="entry name" value="S-LAYER PROTEIN"/>
    <property type="match status" value="1"/>
</dbReference>
<dbReference type="PROSITE" id="PS00330">
    <property type="entry name" value="HEMOLYSIN_CALCIUM"/>
    <property type="match status" value="4"/>
</dbReference>
<accession>A0A940MTA6</accession>
<protein>
    <submittedName>
        <fullName evidence="3">Uncharacterized protein</fullName>
    </submittedName>
</protein>
<comment type="caution">
    <text evidence="3">The sequence shown here is derived from an EMBL/GenBank/DDBJ whole genome shotgun (WGS) entry which is preliminary data.</text>
</comment>
<gene>
    <name evidence="3" type="ORF">J5474_14000</name>
</gene>
<sequence length="607" mass="62072">MAFIFQSSDQIYAGSSYIIANGDTVFVTDGAIIANDETYTLRYAGGPLRSLLVNYGQIIGHANAVVYMGAASNVLENHGLIRNNDDSSNMRGAVLVATSGVHRIVNNAEITSAGRVVDINGAVNAVSVVLQNHGLMQALFGHDVLRDGDWVQNVTVKNTGTLRGGEMGMSGTGRGWLDNTGRMEVTQIDGASAQGFTMVNSGVLEGWEFSTHLDAAPGEVWIQASETADLIRNMGTIRGDLDASSGDDAVHNSGTWVGDLRLGYGNDTVWGFGGTFDGSIDGGPGDDRILIQSDSIMVIGGAGSDTLLARSDVLAVSEVETIQLLGAGNFAVAGSDGAEAITGNVGANLLQGLGGNDTLIGAAGDDVIQSGEGSDLIYGGSGWDEIEGGDGNDTASGGAGADTLRGGAGNDVLAGEEGNDVLDGGAGNDTLNGGLGWDSLSGGAGNDYMVGFQDNDFLDGGDGLDRLLGGDGDDTLVGGAGDDILSGDSGNDMLTGGTGFDILMGKSGFDTFMFYSLAEIDEGRPDRIKDFERGADVIDVSAIGEDSSFDFIGTSAFSASGGMEVRYILNAFGAAYLYFDATGSGVSDAELIVFNVPGGIEASDLVL</sequence>
<keyword evidence="4" id="KW-1185">Reference proteome</keyword>
<dbReference type="Pfam" id="PF00353">
    <property type="entry name" value="HemolysinCabind"/>
    <property type="match status" value="4"/>
</dbReference>
<dbReference type="RefSeq" id="WP_209361527.1">
    <property type="nucleotide sequence ID" value="NZ_JAGISH010000007.1"/>
</dbReference>
<dbReference type="Gene3D" id="2.150.10.10">
    <property type="entry name" value="Serralysin-like metalloprotease, C-terminal"/>
    <property type="match status" value="3"/>
</dbReference>
<evidence type="ECO:0000256" key="1">
    <source>
        <dbReference type="ARBA" id="ARBA00004613"/>
    </source>
</evidence>
<dbReference type="Proteomes" id="UP000675940">
    <property type="component" value="Unassembled WGS sequence"/>
</dbReference>